<dbReference type="CDD" id="cd10291">
    <property type="entry name" value="GST_C_YfcG_like"/>
    <property type="match status" value="1"/>
</dbReference>
<evidence type="ECO:0000259" key="1">
    <source>
        <dbReference type="PROSITE" id="PS50404"/>
    </source>
</evidence>
<comment type="caution">
    <text evidence="3">The sequence shown here is derived from an EMBL/GenBank/DDBJ whole genome shotgun (WGS) entry which is preliminary data.</text>
</comment>
<feature type="domain" description="GST N-terminal" evidence="1">
    <location>
        <begin position="6"/>
        <end position="93"/>
    </location>
</feature>
<dbReference type="PANTHER" id="PTHR44051:SF19">
    <property type="entry name" value="DISULFIDE-BOND OXIDOREDUCTASE YFCG"/>
    <property type="match status" value="1"/>
</dbReference>
<dbReference type="InterPro" id="IPR004046">
    <property type="entry name" value="GST_C"/>
</dbReference>
<reference evidence="3" key="1">
    <citation type="submission" date="2022-08" db="EMBL/GenBank/DDBJ databases">
        <authorList>
            <person name="Li F."/>
        </authorList>
    </citation>
    <scope>NUCLEOTIDE SEQUENCE</scope>
    <source>
        <strain evidence="3">MQZ15Z-1</strain>
    </source>
</reference>
<dbReference type="PROSITE" id="PS50405">
    <property type="entry name" value="GST_CTER"/>
    <property type="match status" value="1"/>
</dbReference>
<dbReference type="RefSeq" id="WP_258733787.1">
    <property type="nucleotide sequence ID" value="NZ_JANTHZ010000007.1"/>
</dbReference>
<dbReference type="SFLD" id="SFLDG00358">
    <property type="entry name" value="Main_(cytGST)"/>
    <property type="match status" value="1"/>
</dbReference>
<dbReference type="Pfam" id="PF13409">
    <property type="entry name" value="GST_N_2"/>
    <property type="match status" value="1"/>
</dbReference>
<evidence type="ECO:0000259" key="2">
    <source>
        <dbReference type="PROSITE" id="PS50405"/>
    </source>
</evidence>
<protein>
    <submittedName>
        <fullName evidence="3">Glutathione S-transferase N-terminal domain-containing protein</fullName>
    </submittedName>
</protein>
<gene>
    <name evidence="3" type="ORF">NVS89_16125</name>
</gene>
<evidence type="ECO:0000313" key="3">
    <source>
        <dbReference type="EMBL" id="MCS0496629.1"/>
    </source>
</evidence>
<dbReference type="SFLD" id="SFLDS00019">
    <property type="entry name" value="Glutathione_Transferase_(cytos"/>
    <property type="match status" value="1"/>
</dbReference>
<dbReference type="SFLD" id="SFLDG01151">
    <property type="entry name" value="Main.2:_Nu-like"/>
    <property type="match status" value="1"/>
</dbReference>
<dbReference type="SUPFAM" id="SSF52833">
    <property type="entry name" value="Thioredoxin-like"/>
    <property type="match status" value="1"/>
</dbReference>
<feature type="domain" description="GST C-terminal" evidence="2">
    <location>
        <begin position="96"/>
        <end position="218"/>
    </location>
</feature>
<dbReference type="InterPro" id="IPR036249">
    <property type="entry name" value="Thioredoxin-like_sf"/>
</dbReference>
<dbReference type="PANTHER" id="PTHR44051">
    <property type="entry name" value="GLUTATHIONE S-TRANSFERASE-RELATED"/>
    <property type="match status" value="1"/>
</dbReference>
<dbReference type="InterPro" id="IPR036282">
    <property type="entry name" value="Glutathione-S-Trfase_C_sf"/>
</dbReference>
<accession>A0A9X2T6P9</accession>
<dbReference type="SUPFAM" id="SSF47616">
    <property type="entry name" value="GST C-terminal domain-like"/>
    <property type="match status" value="1"/>
</dbReference>
<name>A0A9X2T6P9_9HYPH</name>
<proteinExistence type="predicted"/>
<evidence type="ECO:0000313" key="4">
    <source>
        <dbReference type="Proteomes" id="UP001151088"/>
    </source>
</evidence>
<dbReference type="EMBL" id="JANTHZ010000007">
    <property type="protein sequence ID" value="MCS0496629.1"/>
    <property type="molecule type" value="Genomic_DNA"/>
</dbReference>
<dbReference type="CDD" id="cd03048">
    <property type="entry name" value="GST_N_Ure2p_like"/>
    <property type="match status" value="1"/>
</dbReference>
<sequence length="236" mass="26855">MAELQTQPIQLYYWPTPNGWKISIMLEECGLPYEVRPVNIARGEQFKPDFLAISPNNKIPAIVDPQGPDGAPISVFESGAILQYLGRKTGQFYPADERGRVEVDQWLFWQMGGLGPMAGQAHHFRIYAPEKLPYAVERYTNEVHRLYGVMNRRLSDRPYIAGDYSIADMACIGWAKLWERQGQSLEEFPHFAAWLERVLARPAVKRGLAVNAEDRGTIDLATDKEARSIMFGQRAR</sequence>
<organism evidence="3 4">
    <name type="scientific">Ancylobacter mangrovi</name>
    <dbReference type="NCBI Taxonomy" id="2972472"/>
    <lineage>
        <taxon>Bacteria</taxon>
        <taxon>Pseudomonadati</taxon>
        <taxon>Pseudomonadota</taxon>
        <taxon>Alphaproteobacteria</taxon>
        <taxon>Hyphomicrobiales</taxon>
        <taxon>Xanthobacteraceae</taxon>
        <taxon>Ancylobacter</taxon>
    </lineage>
</organism>
<dbReference type="Gene3D" id="1.20.1050.10">
    <property type="match status" value="1"/>
</dbReference>
<dbReference type="PROSITE" id="PS50404">
    <property type="entry name" value="GST_NTER"/>
    <property type="match status" value="1"/>
</dbReference>
<dbReference type="Pfam" id="PF00043">
    <property type="entry name" value="GST_C"/>
    <property type="match status" value="1"/>
</dbReference>
<dbReference type="Gene3D" id="3.40.30.10">
    <property type="entry name" value="Glutaredoxin"/>
    <property type="match status" value="1"/>
</dbReference>
<dbReference type="InterPro" id="IPR010987">
    <property type="entry name" value="Glutathione-S-Trfase_C-like"/>
</dbReference>
<dbReference type="AlphaFoldDB" id="A0A9X2T6P9"/>
<keyword evidence="4" id="KW-1185">Reference proteome</keyword>
<dbReference type="InterPro" id="IPR040079">
    <property type="entry name" value="Glutathione_S-Trfase"/>
</dbReference>
<dbReference type="Proteomes" id="UP001151088">
    <property type="component" value="Unassembled WGS sequence"/>
</dbReference>
<dbReference type="InterPro" id="IPR004045">
    <property type="entry name" value="Glutathione_S-Trfase_N"/>
</dbReference>